<evidence type="ECO:0000256" key="3">
    <source>
        <dbReference type="ARBA" id="ARBA00011738"/>
    </source>
</evidence>
<evidence type="ECO:0000313" key="11">
    <source>
        <dbReference type="Proteomes" id="UP000027980"/>
    </source>
</evidence>
<dbReference type="GO" id="GO:0045936">
    <property type="term" value="P:negative regulation of phosphate metabolic process"/>
    <property type="evidence" value="ECO:0007669"/>
    <property type="project" value="InterPro"/>
</dbReference>
<evidence type="ECO:0000313" key="10">
    <source>
        <dbReference type="EMBL" id="SEM56817.1"/>
    </source>
</evidence>
<dbReference type="KEGG" id="tap:GZ22_09220"/>
<dbReference type="NCBIfam" id="TIGR02135">
    <property type="entry name" value="phoU_full"/>
    <property type="match status" value="1"/>
</dbReference>
<dbReference type="PANTHER" id="PTHR42930">
    <property type="entry name" value="PHOSPHATE-SPECIFIC TRANSPORT SYSTEM ACCESSORY PROTEIN PHOU"/>
    <property type="match status" value="1"/>
</dbReference>
<evidence type="ECO:0000256" key="5">
    <source>
        <dbReference type="ARBA" id="ARBA00022490"/>
    </source>
</evidence>
<dbReference type="HOGENOM" id="CLU_078518_3_0_9"/>
<dbReference type="FunFam" id="1.20.58.220:FF:000004">
    <property type="entry name" value="Phosphate-specific transport system accessory protein PhoU"/>
    <property type="match status" value="1"/>
</dbReference>
<dbReference type="RefSeq" id="WP_038561329.1">
    <property type="nucleotide sequence ID" value="NZ_CP008876.1"/>
</dbReference>
<dbReference type="GeneID" id="34220687"/>
<keyword evidence="6 7" id="KW-0592">Phosphate transport</keyword>
<comment type="similarity">
    <text evidence="2 7">Belongs to the PhoU family.</text>
</comment>
<reference evidence="10 12" key="2">
    <citation type="submission" date="2016-10" db="EMBL/GenBank/DDBJ databases">
        <authorList>
            <person name="Varghese N."/>
            <person name="Submissions S."/>
        </authorList>
    </citation>
    <scope>NUCLEOTIDE SEQUENCE [LARGE SCALE GENOMIC DNA]</scope>
    <source>
        <strain evidence="10 12">DSM 21619</strain>
    </source>
</reference>
<comment type="subcellular location">
    <subcellularLocation>
        <location evidence="1 7">Cytoplasm</location>
    </subcellularLocation>
</comment>
<evidence type="ECO:0000259" key="8">
    <source>
        <dbReference type="Pfam" id="PF01895"/>
    </source>
</evidence>
<feature type="domain" description="PhoU" evidence="8">
    <location>
        <begin position="121"/>
        <end position="206"/>
    </location>
</feature>
<sequence>MVAREQFSADLEAIQKSIISFAFEVDTALKQAIDALYERDSDLAYKVIENDELLNERDQEINEATIQLIAMQQPVATDLRRLVAFLRVSSDLERMGDHAKNIAKSVNRLNVLSPYDIPPAIRDMQEVVSKMIHSAVQAFEEEDITKAKKLADLDNVVDSMYGELFRDMLDERKAQSGKHQQTMQLVFVGRFVERVGDHITNIGESILYLVKGTAVDLNK</sequence>
<evidence type="ECO:0000256" key="2">
    <source>
        <dbReference type="ARBA" id="ARBA00008107"/>
    </source>
</evidence>
<keyword evidence="4 7" id="KW-0813">Transport</keyword>
<dbReference type="AlphaFoldDB" id="A0A075LQR4"/>
<dbReference type="Proteomes" id="UP000199735">
    <property type="component" value="Unassembled WGS sequence"/>
</dbReference>
<keyword evidence="5 7" id="KW-0963">Cytoplasm</keyword>
<evidence type="ECO:0000256" key="6">
    <source>
        <dbReference type="ARBA" id="ARBA00022592"/>
    </source>
</evidence>
<evidence type="ECO:0000313" key="12">
    <source>
        <dbReference type="Proteomes" id="UP000199735"/>
    </source>
</evidence>
<dbReference type="InterPro" id="IPR038078">
    <property type="entry name" value="PhoU-like_sf"/>
</dbReference>
<dbReference type="InterPro" id="IPR026022">
    <property type="entry name" value="PhoU_dom"/>
</dbReference>
<evidence type="ECO:0000256" key="4">
    <source>
        <dbReference type="ARBA" id="ARBA00022448"/>
    </source>
</evidence>
<dbReference type="OrthoDB" id="9814256at2"/>
<accession>A0A075LQR4</accession>
<organism evidence="9 11">
    <name type="scientific">Terribacillus saccharophilus</name>
    <dbReference type="NCBI Taxonomy" id="361277"/>
    <lineage>
        <taxon>Bacteria</taxon>
        <taxon>Bacillati</taxon>
        <taxon>Bacillota</taxon>
        <taxon>Bacilli</taxon>
        <taxon>Bacillales</taxon>
        <taxon>Bacillaceae</taxon>
        <taxon>Terribacillus</taxon>
    </lineage>
</organism>
<dbReference type="PANTHER" id="PTHR42930:SF3">
    <property type="entry name" value="PHOSPHATE-SPECIFIC TRANSPORT SYSTEM ACCESSORY PROTEIN PHOU"/>
    <property type="match status" value="1"/>
</dbReference>
<dbReference type="PIRSF" id="PIRSF003107">
    <property type="entry name" value="PhoU"/>
    <property type="match status" value="1"/>
</dbReference>
<protein>
    <recommendedName>
        <fullName evidence="7">Phosphate-specific transport system accessory protein PhoU</fullName>
    </recommendedName>
</protein>
<dbReference type="EMBL" id="CP008876">
    <property type="protein sequence ID" value="AIF66803.1"/>
    <property type="molecule type" value="Genomic_DNA"/>
</dbReference>
<dbReference type="Pfam" id="PF01895">
    <property type="entry name" value="PhoU"/>
    <property type="match status" value="2"/>
</dbReference>
<evidence type="ECO:0000256" key="7">
    <source>
        <dbReference type="PIRNR" id="PIRNR003107"/>
    </source>
</evidence>
<evidence type="ECO:0000313" key="9">
    <source>
        <dbReference type="EMBL" id="AIF66803.1"/>
    </source>
</evidence>
<dbReference type="InterPro" id="IPR028366">
    <property type="entry name" value="PhoU"/>
</dbReference>
<proteinExistence type="inferred from homology"/>
<gene>
    <name evidence="9" type="ORF">GZ22_09220</name>
    <name evidence="10" type="ORF">SAMN04489762_0415</name>
</gene>
<dbReference type="GO" id="GO:0005737">
    <property type="term" value="C:cytoplasm"/>
    <property type="evidence" value="ECO:0007669"/>
    <property type="project" value="UniProtKB-SubCell"/>
</dbReference>
<comment type="subunit">
    <text evidence="3 7">Homodimer.</text>
</comment>
<name>A0A075LQR4_9BACI</name>
<reference evidence="9 11" key="1">
    <citation type="submission" date="2014-07" db="EMBL/GenBank/DDBJ databases">
        <title>Complete genome sequence of a moderately halophilic bacterium Terribacillus aidingensis MP602, isolated from Cryptomeria fortunei in Tianmu mountain in China.</title>
        <authorList>
            <person name="Wang Y."/>
            <person name="Lu P."/>
            <person name="Zhang L."/>
        </authorList>
    </citation>
    <scope>NUCLEOTIDE SEQUENCE [LARGE SCALE GENOMIC DNA]</scope>
    <source>
        <strain evidence="9 11">MP602</strain>
    </source>
</reference>
<dbReference type="SUPFAM" id="SSF109755">
    <property type="entry name" value="PhoU-like"/>
    <property type="match status" value="1"/>
</dbReference>
<dbReference type="GO" id="GO:0006817">
    <property type="term" value="P:phosphate ion transport"/>
    <property type="evidence" value="ECO:0007669"/>
    <property type="project" value="UniProtKB-KW"/>
</dbReference>
<comment type="function">
    <text evidence="7">Plays a role in the regulation of phosphate uptake.</text>
</comment>
<feature type="domain" description="PhoU" evidence="8">
    <location>
        <begin position="22"/>
        <end position="106"/>
    </location>
</feature>
<dbReference type="EMBL" id="FOCD01000001">
    <property type="protein sequence ID" value="SEM56817.1"/>
    <property type="molecule type" value="Genomic_DNA"/>
</dbReference>
<dbReference type="GO" id="GO:0030643">
    <property type="term" value="P:intracellular phosphate ion homeostasis"/>
    <property type="evidence" value="ECO:0007669"/>
    <property type="project" value="InterPro"/>
</dbReference>
<evidence type="ECO:0000256" key="1">
    <source>
        <dbReference type="ARBA" id="ARBA00004496"/>
    </source>
</evidence>
<accession>A0AAX2EAG4</accession>
<dbReference type="Proteomes" id="UP000027980">
    <property type="component" value="Chromosome"/>
</dbReference>
<dbReference type="Gene3D" id="1.20.58.220">
    <property type="entry name" value="Phosphate transport system protein phou homolog 2, domain 2"/>
    <property type="match status" value="1"/>
</dbReference>